<dbReference type="VEuPathDB" id="FungiDB:EYZ11_007658"/>
<keyword evidence="11" id="KW-1185">Reference proteome</keyword>
<evidence type="ECO:0000256" key="5">
    <source>
        <dbReference type="ARBA" id="ARBA00023277"/>
    </source>
</evidence>
<dbReference type="AlphaFoldDB" id="A0A4S3JEQ0"/>
<gene>
    <name evidence="9" type="primary">CDA2</name>
    <name evidence="9" type="ORF">ATNIH1004_004740</name>
    <name evidence="10" type="ORF">EYZ11_007658</name>
</gene>
<accession>A0A4S3JEQ0</accession>
<dbReference type="PROSITE" id="PS51677">
    <property type="entry name" value="NODB"/>
    <property type="match status" value="1"/>
</dbReference>
<keyword evidence="5" id="KW-0119">Carbohydrate metabolism</keyword>
<dbReference type="Gene3D" id="3.20.20.370">
    <property type="entry name" value="Glycoside hydrolase/deacetylase"/>
    <property type="match status" value="1"/>
</dbReference>
<dbReference type="STRING" id="1220188.A0A4S3JEQ0"/>
<evidence type="ECO:0000256" key="2">
    <source>
        <dbReference type="ARBA" id="ARBA00022723"/>
    </source>
</evidence>
<dbReference type="InterPro" id="IPR002509">
    <property type="entry name" value="NODB_dom"/>
</dbReference>
<evidence type="ECO:0000256" key="7">
    <source>
        <dbReference type="SAM" id="SignalP"/>
    </source>
</evidence>
<dbReference type="RefSeq" id="XP_033428215.1">
    <property type="nucleotide sequence ID" value="XM_033569409.1"/>
</dbReference>
<keyword evidence="4" id="KW-0378">Hydrolase</keyword>
<evidence type="ECO:0000313" key="11">
    <source>
        <dbReference type="Proteomes" id="UP000308092"/>
    </source>
</evidence>
<feature type="chain" id="PRO_5044089219" evidence="7">
    <location>
        <begin position="26"/>
        <end position="251"/>
    </location>
</feature>
<keyword evidence="2" id="KW-0479">Metal-binding</keyword>
<feature type="signal peptide" evidence="7">
    <location>
        <begin position="1"/>
        <end position="25"/>
    </location>
</feature>
<dbReference type="PANTHER" id="PTHR46471:SF2">
    <property type="entry name" value="CHITIN DEACETYLASE-RELATED"/>
    <property type="match status" value="1"/>
</dbReference>
<dbReference type="GO" id="GO:0005975">
    <property type="term" value="P:carbohydrate metabolic process"/>
    <property type="evidence" value="ECO:0007669"/>
    <property type="project" value="InterPro"/>
</dbReference>
<dbReference type="Proteomes" id="UP000324241">
    <property type="component" value="Unassembled WGS sequence"/>
</dbReference>
<reference evidence="10 11" key="1">
    <citation type="submission" date="2019-03" db="EMBL/GenBank/DDBJ databases">
        <title>The genome sequence of a newly discovered highly antifungal drug resistant Aspergillus species, Aspergillus tanneri NIH 1004.</title>
        <authorList>
            <person name="Mounaud S."/>
            <person name="Singh I."/>
            <person name="Joardar V."/>
            <person name="Pakala S."/>
            <person name="Pakala S."/>
            <person name="Venepally P."/>
            <person name="Hoover J."/>
            <person name="Nierman W."/>
            <person name="Chung J."/>
            <person name="Losada L."/>
        </authorList>
    </citation>
    <scope>NUCLEOTIDE SEQUENCE [LARGE SCALE GENOMIC DNA]</scope>
    <source>
        <strain evidence="10 11">NIH1004</strain>
    </source>
</reference>
<reference evidence="9 12" key="2">
    <citation type="submission" date="2019-08" db="EMBL/GenBank/DDBJ databases">
        <title>The genome sequence of a newly discovered highly antifungal drug resistant Aspergillus species, Aspergillus tanneri NIH 1004.</title>
        <authorList>
            <person name="Mounaud S."/>
            <person name="Singh I."/>
            <person name="Joardar V."/>
            <person name="Pakala S."/>
            <person name="Pakala S."/>
            <person name="Venepally P."/>
            <person name="Chung J.K."/>
            <person name="Losada L."/>
            <person name="Nierman W.C."/>
        </authorList>
    </citation>
    <scope>NUCLEOTIDE SEQUENCE [LARGE SCALE GENOMIC DNA]</scope>
    <source>
        <strain evidence="9 12">NIH1004</strain>
    </source>
</reference>
<dbReference type="PANTHER" id="PTHR46471">
    <property type="entry name" value="CHITIN DEACETYLASE"/>
    <property type="match status" value="1"/>
</dbReference>
<dbReference type="InterPro" id="IPR011330">
    <property type="entry name" value="Glyco_hydro/deAcase_b/a-brl"/>
</dbReference>
<dbReference type="GO" id="GO:0016810">
    <property type="term" value="F:hydrolase activity, acting on carbon-nitrogen (but not peptide) bonds"/>
    <property type="evidence" value="ECO:0007669"/>
    <property type="project" value="InterPro"/>
</dbReference>
<organism evidence="10 11">
    <name type="scientific">Aspergillus tanneri</name>
    <dbReference type="NCBI Taxonomy" id="1220188"/>
    <lineage>
        <taxon>Eukaryota</taxon>
        <taxon>Fungi</taxon>
        <taxon>Dikarya</taxon>
        <taxon>Ascomycota</taxon>
        <taxon>Pezizomycotina</taxon>
        <taxon>Eurotiomycetes</taxon>
        <taxon>Eurotiomycetidae</taxon>
        <taxon>Eurotiales</taxon>
        <taxon>Aspergillaceae</taxon>
        <taxon>Aspergillus</taxon>
        <taxon>Aspergillus subgen. Circumdati</taxon>
    </lineage>
</organism>
<evidence type="ECO:0000259" key="8">
    <source>
        <dbReference type="PROSITE" id="PS51677"/>
    </source>
</evidence>
<dbReference type="Pfam" id="PF01522">
    <property type="entry name" value="Polysacc_deac_1"/>
    <property type="match status" value="1"/>
</dbReference>
<evidence type="ECO:0000256" key="6">
    <source>
        <dbReference type="ARBA" id="ARBA00023285"/>
    </source>
</evidence>
<name>A0A4S3JEQ0_9EURO</name>
<dbReference type="Proteomes" id="UP000308092">
    <property type="component" value="Unassembled WGS sequence"/>
</dbReference>
<dbReference type="CDD" id="cd10951">
    <property type="entry name" value="CE4_ClCDA_like"/>
    <property type="match status" value="1"/>
</dbReference>
<proteinExistence type="predicted"/>
<keyword evidence="3 7" id="KW-0732">Signal</keyword>
<evidence type="ECO:0000313" key="9">
    <source>
        <dbReference type="EMBL" id="KAA8648854.1"/>
    </source>
</evidence>
<evidence type="ECO:0000313" key="12">
    <source>
        <dbReference type="Proteomes" id="UP000324241"/>
    </source>
</evidence>
<evidence type="ECO:0000256" key="3">
    <source>
        <dbReference type="ARBA" id="ARBA00022729"/>
    </source>
</evidence>
<feature type="domain" description="NodB homology" evidence="8">
    <location>
        <begin position="53"/>
        <end position="236"/>
    </location>
</feature>
<protein>
    <submittedName>
        <fullName evidence="9">Chitin deacetylase</fullName>
    </submittedName>
</protein>
<keyword evidence="6" id="KW-0170">Cobalt</keyword>
<evidence type="ECO:0000256" key="4">
    <source>
        <dbReference type="ARBA" id="ARBA00022801"/>
    </source>
</evidence>
<comment type="caution">
    <text evidence="10">The sequence shown here is derived from an EMBL/GenBank/DDBJ whole genome shotgun (WGS) entry which is preliminary data.</text>
</comment>
<dbReference type="GO" id="GO:0046872">
    <property type="term" value="F:metal ion binding"/>
    <property type="evidence" value="ECO:0007669"/>
    <property type="project" value="UniProtKB-KW"/>
</dbReference>
<evidence type="ECO:0000313" key="10">
    <source>
        <dbReference type="EMBL" id="THC92877.1"/>
    </source>
</evidence>
<dbReference type="SUPFAM" id="SSF88713">
    <property type="entry name" value="Glycoside hydrolase/deacetylase"/>
    <property type="match status" value="1"/>
</dbReference>
<sequence length="251" mass="27718">MMFTRLLSIPSLIILTAIIPSTVLSSPLELKHQDVAASSVPVGSLITGCTVPGAIALTFDDGPSHHTPALLDILSEYGVRATFFVNGYHLQDSSHAEYLKRAKEEGHHIASHTYDHPNLPSLDYDGVVEQMDRLGKVVKDIIGLSPTYMRPPFLEVNDQVLEILADLEYRVISASIDTKDYENNTPELIGKSYGRFLEELEAGGTIVLSHDTQQQTVKSLTRSMLEEIKARGLNAVSVGECLGEPESYWYY</sequence>
<dbReference type="OrthoDB" id="2125469at2759"/>
<dbReference type="GeneID" id="54327442"/>
<comment type="cofactor">
    <cofactor evidence="1">
        <name>Co(2+)</name>
        <dbReference type="ChEBI" id="CHEBI:48828"/>
    </cofactor>
</comment>
<dbReference type="EMBL" id="QUQM01000003">
    <property type="protein sequence ID" value="KAA8648854.1"/>
    <property type="molecule type" value="Genomic_DNA"/>
</dbReference>
<evidence type="ECO:0000256" key="1">
    <source>
        <dbReference type="ARBA" id="ARBA00001941"/>
    </source>
</evidence>
<dbReference type="EMBL" id="SOSA01000303">
    <property type="protein sequence ID" value="THC92877.1"/>
    <property type="molecule type" value="Genomic_DNA"/>
</dbReference>